<dbReference type="InterPro" id="IPR019775">
    <property type="entry name" value="WD40_repeat_CS"/>
</dbReference>
<sequence>MPYFENSSNIDASHGVFNDIAGSQYNHTTNITNIYSAGVKSENERILSRLKPANRYLRYVQPCMEGTREDIFKEIHHWLDNSTAEENILWIKGNPGAGKSAVASSLLSQLTGAGRLGGSFFFRRDDASSSDPTALWCTVAYDLAQFDTNIASAIIQNLQDRRADPQRPDILDHFNVLIKEPLVDAEPKFTKEQGFRYPVIVIDALDECGDSRQHQRRRALIDTLVKWSKLPKTLRLIFTSRDDRVPESLRQVCQVVTLSTGDQVTPASLSDVRMFFESRFDQLKMDFPSLEDTDWPGLPIIQKLTTRAAGLFIWAETAMRFIEQGVPEDQLDSILTGDAMMVQDNIDGLYSQVASHALGNLHMNATSQAVFQPLLSAIVFSKAPLSRKHLKHFILISVKESAIDFVLDRLKSVISTADDGLVRIGHLSFAEFLLESHLCPDPLRIHPKTRSNKNLDLLRACLQIMYDPNDGLKFNICGLETSFVRNQDVQDLAGRIKKDIGIHLAYACRFWGDHLVDASQCLSDCDWLPEMLRTLFGTHFLHWLEVMTLIHDVSVALMVLVIVTPHLSAITMKLEEFARDARRFIANFDEPISQSLPHIYLSALPFAPQDSLVSRTYLHRFSNLLTVTGKDKTWPLVMNVFTGHNHIVRSVAFSPDGKRLASASSDKSVWIWDANTGQRMLSPLRGHELTVHSVAFSPDGTQLASASGDKTVIIWDVATGDIMMHPFQGHTKPVQSVAFSPDGKLLASGSEDETIRVWEVATGHLVVDPLLGHTHCVNSVAFSPDGKQLVSACADKMVRIYTTDDWKMGKIFRGHTAGVNCAAFSPDGKQIASGSSDSTIRIWNIATGQIVAGPEFRGRDQIMSVAFSPDGRQLAFGCFDTTVSIWDIATAQIVVGPCRGHSGWISSVAFSPDGRQVASGSSDETIRTWDVVNRQAMEIPVQGHAEGISSVAVSPDGECLASGSTDQTIRLWDMKTGQMTGPGPIHGHTDGVTCISFSPDGKYIASGSDDTTSRVWDVMTGHMVAGPFQGHTKAVKSVTFSPDGKSLVSASGNKDIRMWDVATGEMMVGPFKGHRKAVHTVTFSPDGNQLASGSMDETIIIWDVAAVQMAMDPLKGHTEAINSVVFSPDGKRLISGSDDKTIRVWDVATGNTVAGPFRGHTKWVSSVAVSPDGKQVASGSGDQTMRIWDVATGRMTRAGPFHGHTHAITSVTFLSGGKHVASGSRDKTVRIWNCHSDIQPYDELGSPSSSGWVSFTSSCDPNSKFTRMGKKLLYWVPLAHRQSWCDFRTRRLVGASTSPIRVSFERFVHGSGWAACRELSSARHGDSIADERGGRFLSSSQTITHTFTSAKKHTRLRFEEKPDVHLHRSHATSGSKRLGHPPPPRLLQCYSTPSISVNSVTAHASRTSSALISLRAPANANGSGQETKCRVRVRHGRDLAGRVDDLKHLGLSFIR</sequence>
<feature type="repeat" description="WD" evidence="3">
    <location>
        <begin position="1071"/>
        <end position="1112"/>
    </location>
</feature>
<feature type="repeat" description="WD" evidence="3">
    <location>
        <begin position="1028"/>
        <end position="1069"/>
    </location>
</feature>
<dbReference type="InterPro" id="IPR020472">
    <property type="entry name" value="WD40_PAC1"/>
</dbReference>
<evidence type="ECO:0000256" key="2">
    <source>
        <dbReference type="ARBA" id="ARBA00022737"/>
    </source>
</evidence>
<dbReference type="RefSeq" id="XP_007313145.1">
    <property type="nucleotide sequence ID" value="XM_007313083.1"/>
</dbReference>
<feature type="domain" description="Nephrocystin 3-like N-terminal" evidence="6">
    <location>
        <begin position="67"/>
        <end position="241"/>
    </location>
</feature>
<reference evidence="7" key="1">
    <citation type="submission" date="2011-04" db="EMBL/GenBank/DDBJ databases">
        <title>Evolution of plant cell wall degrading machinery underlies the functional diversity of forest fungi.</title>
        <authorList>
            <consortium name="US DOE Joint Genome Institute (JGI-PGF)"/>
            <person name="Eastwood D.C."/>
            <person name="Floudas D."/>
            <person name="Binder M."/>
            <person name="Majcherczyk A."/>
            <person name="Schneider P."/>
            <person name="Aerts A."/>
            <person name="Asiegbu F.O."/>
            <person name="Baker S.E."/>
            <person name="Barry K."/>
            <person name="Bendiksby M."/>
            <person name="Blumentritt M."/>
            <person name="Coutinho P.M."/>
            <person name="Cullen D."/>
            <person name="Cullen D."/>
            <person name="Gathman A."/>
            <person name="Goodell B."/>
            <person name="Henrissat B."/>
            <person name="Ihrmark K."/>
            <person name="Kauserud H."/>
            <person name="Kohler A."/>
            <person name="LaButti K."/>
            <person name="Lapidus A."/>
            <person name="Lavin J.L."/>
            <person name="Lee Y.-H."/>
            <person name="Lindquist E."/>
            <person name="Lilly W."/>
            <person name="Lucas S."/>
            <person name="Morin E."/>
            <person name="Murat C."/>
            <person name="Oguiza J.A."/>
            <person name="Park J."/>
            <person name="Pisabarro A.G."/>
            <person name="Riley R."/>
            <person name="Rosling A."/>
            <person name="Salamov A."/>
            <person name="Schmidt O."/>
            <person name="Schmutz J."/>
            <person name="Skrede I."/>
            <person name="Stenlid J."/>
            <person name="Wiebenga A."/>
            <person name="Xie X."/>
            <person name="Kues U."/>
            <person name="Hibbett D.S."/>
            <person name="Hoffmeister D."/>
            <person name="Hogberg N."/>
            <person name="Martin F."/>
            <person name="Grigoriev I.V."/>
            <person name="Watkinson S.C."/>
        </authorList>
    </citation>
    <scope>NUCLEOTIDE SEQUENCE</scope>
    <source>
        <strain evidence="7">S7.9</strain>
    </source>
</reference>
<dbReference type="Pfam" id="PF24817">
    <property type="entry name" value="WD40_WDHD1_1st"/>
    <property type="match status" value="1"/>
</dbReference>
<feature type="repeat" description="WD" evidence="3">
    <location>
        <begin position="770"/>
        <end position="801"/>
    </location>
</feature>
<feature type="repeat" description="WD" evidence="3">
    <location>
        <begin position="1157"/>
        <end position="1198"/>
    </location>
</feature>
<protein>
    <submittedName>
        <fullName evidence="7">Uncharacterized protein</fullName>
    </submittedName>
</protein>
<evidence type="ECO:0000259" key="6">
    <source>
        <dbReference type="Pfam" id="PF24883"/>
    </source>
</evidence>
<dbReference type="PROSITE" id="PS50294">
    <property type="entry name" value="WD_REPEATS_REGION"/>
    <property type="match status" value="14"/>
</dbReference>
<feature type="repeat" description="WD" evidence="3">
    <location>
        <begin position="641"/>
        <end position="682"/>
    </location>
</feature>
<feature type="repeat" description="WD" evidence="3">
    <location>
        <begin position="985"/>
        <end position="1026"/>
    </location>
</feature>
<dbReference type="InterPro" id="IPR001680">
    <property type="entry name" value="WD40_rpt"/>
</dbReference>
<dbReference type="Pfam" id="PF24883">
    <property type="entry name" value="NPHP3_N"/>
    <property type="match status" value="1"/>
</dbReference>
<feature type="repeat" description="WD" evidence="3">
    <location>
        <begin position="898"/>
        <end position="939"/>
    </location>
</feature>
<dbReference type="SUPFAM" id="SSF50998">
    <property type="entry name" value="Quinoprotein alcohol dehydrogenase-like"/>
    <property type="match status" value="1"/>
</dbReference>
<dbReference type="Gene3D" id="3.40.50.300">
    <property type="entry name" value="P-loop containing nucleotide triphosphate hydrolases"/>
    <property type="match status" value="1"/>
</dbReference>
<evidence type="ECO:0000256" key="3">
    <source>
        <dbReference type="PROSITE-ProRule" id="PRU00221"/>
    </source>
</evidence>
<dbReference type="Gene3D" id="2.130.10.10">
    <property type="entry name" value="YVTN repeat-like/Quinoprotein amine dehydrogenase"/>
    <property type="match status" value="5"/>
</dbReference>
<proteinExistence type="predicted"/>
<dbReference type="CDD" id="cd00200">
    <property type="entry name" value="WD40"/>
    <property type="match status" value="2"/>
</dbReference>
<dbReference type="Proteomes" id="UP000008064">
    <property type="component" value="Unassembled WGS sequence"/>
</dbReference>
<feature type="repeat" description="WD" evidence="3">
    <location>
        <begin position="862"/>
        <end position="896"/>
    </location>
</feature>
<evidence type="ECO:0000259" key="5">
    <source>
        <dbReference type="Pfam" id="PF24817"/>
    </source>
</evidence>
<organism>
    <name type="scientific">Serpula lacrymans var. lacrymans (strain S7.9)</name>
    <name type="common">Dry rot fungus</name>
    <dbReference type="NCBI Taxonomy" id="578457"/>
    <lineage>
        <taxon>Eukaryota</taxon>
        <taxon>Fungi</taxon>
        <taxon>Dikarya</taxon>
        <taxon>Basidiomycota</taxon>
        <taxon>Agaricomycotina</taxon>
        <taxon>Agaricomycetes</taxon>
        <taxon>Agaricomycetidae</taxon>
        <taxon>Boletales</taxon>
        <taxon>Coniophorineae</taxon>
        <taxon>Serpulaceae</taxon>
        <taxon>Serpula</taxon>
    </lineage>
</organism>
<feature type="region of interest" description="Disordered" evidence="4">
    <location>
        <begin position="1362"/>
        <end position="1383"/>
    </location>
</feature>
<keyword evidence="2" id="KW-0677">Repeat</keyword>
<keyword evidence="1 3" id="KW-0853">WD repeat</keyword>
<evidence type="ECO:0000256" key="1">
    <source>
        <dbReference type="ARBA" id="ARBA00022574"/>
    </source>
</evidence>
<dbReference type="InterPro" id="IPR015943">
    <property type="entry name" value="WD40/YVTN_repeat-like_dom_sf"/>
</dbReference>
<accession>F8NFL7</accession>
<dbReference type="SUPFAM" id="SSF50978">
    <property type="entry name" value="WD40 repeat-like"/>
    <property type="match status" value="1"/>
</dbReference>
<dbReference type="Pfam" id="PF00400">
    <property type="entry name" value="WD40"/>
    <property type="match status" value="9"/>
</dbReference>
<feature type="repeat" description="WD" evidence="3">
    <location>
        <begin position="941"/>
        <end position="982"/>
    </location>
</feature>
<evidence type="ECO:0000256" key="4">
    <source>
        <dbReference type="SAM" id="MobiDB-lite"/>
    </source>
</evidence>
<feature type="domain" description="WDHD1 first WD40" evidence="5">
    <location>
        <begin position="689"/>
        <end position="876"/>
    </location>
</feature>
<dbReference type="GeneID" id="18814079"/>
<gene>
    <name evidence="7" type="ORF">SERLADRAFT_432914</name>
</gene>
<feature type="repeat" description="WD" evidence="3">
    <location>
        <begin position="1201"/>
        <end position="1233"/>
    </location>
</feature>
<dbReference type="EMBL" id="GL945428">
    <property type="protein sequence ID" value="EGO31261.1"/>
    <property type="molecule type" value="Genomic_DNA"/>
</dbReference>
<dbReference type="InterPro" id="IPR050349">
    <property type="entry name" value="WD_LIS1/nudF_dynein_reg"/>
</dbReference>
<dbReference type="PRINTS" id="PR00320">
    <property type="entry name" value="GPROTEINBRPT"/>
</dbReference>
<evidence type="ECO:0000313" key="7">
    <source>
        <dbReference type="EMBL" id="EGO31261.1"/>
    </source>
</evidence>
<dbReference type="KEGG" id="sla:SERLADRAFT_432914"/>
<feature type="repeat" description="WD" evidence="3">
    <location>
        <begin position="727"/>
        <end position="768"/>
    </location>
</feature>
<dbReference type="InterPro" id="IPR057646">
    <property type="entry name" value="WD40_WDHD1_1st"/>
</dbReference>
<dbReference type="PROSITE" id="PS50082">
    <property type="entry name" value="WD_REPEATS_2"/>
    <property type="match status" value="14"/>
</dbReference>
<feature type="repeat" description="WD" evidence="3">
    <location>
        <begin position="812"/>
        <end position="853"/>
    </location>
</feature>
<feature type="repeat" description="WD" evidence="3">
    <location>
        <begin position="1114"/>
        <end position="1155"/>
    </location>
</feature>
<dbReference type="SUPFAM" id="SSF52540">
    <property type="entry name" value="P-loop containing nucleoside triphosphate hydrolases"/>
    <property type="match status" value="1"/>
</dbReference>
<dbReference type="HOGENOM" id="CLU_000288_6_3_1"/>
<dbReference type="InterPro" id="IPR027417">
    <property type="entry name" value="P-loop_NTPase"/>
</dbReference>
<dbReference type="InterPro" id="IPR011047">
    <property type="entry name" value="Quinoprotein_ADH-like_sf"/>
</dbReference>
<dbReference type="SMART" id="SM00320">
    <property type="entry name" value="WD40"/>
    <property type="match status" value="14"/>
</dbReference>
<feature type="repeat" description="WD" evidence="3">
    <location>
        <begin position="684"/>
        <end position="725"/>
    </location>
</feature>
<dbReference type="OrthoDB" id="163438at2759"/>
<dbReference type="PANTHER" id="PTHR44129">
    <property type="entry name" value="WD REPEAT-CONTAINING PROTEIN POP1"/>
    <property type="match status" value="1"/>
</dbReference>
<dbReference type="InterPro" id="IPR056884">
    <property type="entry name" value="NPHP3-like_N"/>
</dbReference>
<name>F8NFL7_SERL9</name>
<dbReference type="PROSITE" id="PS00678">
    <property type="entry name" value="WD_REPEATS_1"/>
    <property type="match status" value="11"/>
</dbReference>
<dbReference type="InterPro" id="IPR036322">
    <property type="entry name" value="WD40_repeat_dom_sf"/>
</dbReference>